<dbReference type="PANTHER" id="PTHR30055">
    <property type="entry name" value="HTH-TYPE TRANSCRIPTIONAL REGULATOR RUTR"/>
    <property type="match status" value="1"/>
</dbReference>
<gene>
    <name evidence="5" type="ORF">METZ01_LOCUS16911</name>
</gene>
<dbReference type="PROSITE" id="PS50977">
    <property type="entry name" value="HTH_TETR_2"/>
    <property type="match status" value="1"/>
</dbReference>
<accession>A0A381PCQ3</accession>
<dbReference type="SUPFAM" id="SSF48498">
    <property type="entry name" value="Tetracyclin repressor-like, C-terminal domain"/>
    <property type="match status" value="1"/>
</dbReference>
<dbReference type="InterPro" id="IPR009057">
    <property type="entry name" value="Homeodomain-like_sf"/>
</dbReference>
<keyword evidence="3" id="KW-0804">Transcription</keyword>
<dbReference type="Pfam" id="PF00440">
    <property type="entry name" value="TetR_N"/>
    <property type="match status" value="1"/>
</dbReference>
<dbReference type="InterPro" id="IPR054129">
    <property type="entry name" value="DesT_TetR_C"/>
</dbReference>
<dbReference type="FunFam" id="1.10.10.60:FF:000141">
    <property type="entry name" value="TetR family transcriptional regulator"/>
    <property type="match status" value="1"/>
</dbReference>
<dbReference type="PRINTS" id="PR00455">
    <property type="entry name" value="HTHTETR"/>
</dbReference>
<dbReference type="AlphaFoldDB" id="A0A381PCQ3"/>
<evidence type="ECO:0000259" key="4">
    <source>
        <dbReference type="PROSITE" id="PS50977"/>
    </source>
</evidence>
<dbReference type="InterPro" id="IPR036271">
    <property type="entry name" value="Tet_transcr_reg_TetR-rel_C_sf"/>
</dbReference>
<evidence type="ECO:0000256" key="3">
    <source>
        <dbReference type="ARBA" id="ARBA00023163"/>
    </source>
</evidence>
<dbReference type="PANTHER" id="PTHR30055:SF226">
    <property type="entry name" value="HTH-TYPE TRANSCRIPTIONAL REGULATOR PKSA"/>
    <property type="match status" value="1"/>
</dbReference>
<sequence length="201" mass="22130">MSNRLPAAERREQLLDVAMTAFAATGYHGTSMNDVAREAGVTKPVLYQHFASKRDLYIELVDDVASRLANDVVGAADAADTAVERTVNALTAYFSFVEDNQREFQLLFGRAAPRDEDTANGSRMVESRMSATIAEILRRWLDVEEVEVYARAIVAMSEGVCRHWLTQAIRPSAEELAKQLAALILTGLQGLIEDAAQPTNK</sequence>
<dbReference type="PROSITE" id="PS01081">
    <property type="entry name" value="HTH_TETR_1"/>
    <property type="match status" value="1"/>
</dbReference>
<dbReference type="InterPro" id="IPR050109">
    <property type="entry name" value="HTH-type_TetR-like_transc_reg"/>
</dbReference>
<evidence type="ECO:0000313" key="5">
    <source>
        <dbReference type="EMBL" id="SUZ64057.1"/>
    </source>
</evidence>
<dbReference type="Pfam" id="PF21943">
    <property type="entry name" value="TetR_C_46"/>
    <property type="match status" value="1"/>
</dbReference>
<keyword evidence="1" id="KW-0805">Transcription regulation</keyword>
<organism evidence="5">
    <name type="scientific">marine metagenome</name>
    <dbReference type="NCBI Taxonomy" id="408172"/>
    <lineage>
        <taxon>unclassified sequences</taxon>
        <taxon>metagenomes</taxon>
        <taxon>ecological metagenomes</taxon>
    </lineage>
</organism>
<dbReference type="GO" id="GO:0000976">
    <property type="term" value="F:transcription cis-regulatory region binding"/>
    <property type="evidence" value="ECO:0007669"/>
    <property type="project" value="TreeGrafter"/>
</dbReference>
<dbReference type="Gene3D" id="1.10.357.10">
    <property type="entry name" value="Tetracycline Repressor, domain 2"/>
    <property type="match status" value="1"/>
</dbReference>
<dbReference type="EMBL" id="UINC01000928">
    <property type="protein sequence ID" value="SUZ64057.1"/>
    <property type="molecule type" value="Genomic_DNA"/>
</dbReference>
<feature type="domain" description="HTH tetR-type" evidence="4">
    <location>
        <begin position="8"/>
        <end position="68"/>
    </location>
</feature>
<dbReference type="InterPro" id="IPR001647">
    <property type="entry name" value="HTH_TetR"/>
</dbReference>
<dbReference type="GO" id="GO:0003700">
    <property type="term" value="F:DNA-binding transcription factor activity"/>
    <property type="evidence" value="ECO:0007669"/>
    <property type="project" value="TreeGrafter"/>
</dbReference>
<reference evidence="5" key="1">
    <citation type="submission" date="2018-05" db="EMBL/GenBank/DDBJ databases">
        <authorList>
            <person name="Lanie J.A."/>
            <person name="Ng W.-L."/>
            <person name="Kazmierczak K.M."/>
            <person name="Andrzejewski T.M."/>
            <person name="Davidsen T.M."/>
            <person name="Wayne K.J."/>
            <person name="Tettelin H."/>
            <person name="Glass J.I."/>
            <person name="Rusch D."/>
            <person name="Podicherti R."/>
            <person name="Tsui H.-C.T."/>
            <person name="Winkler M.E."/>
        </authorList>
    </citation>
    <scope>NUCLEOTIDE SEQUENCE</scope>
</reference>
<keyword evidence="2" id="KW-0238">DNA-binding</keyword>
<protein>
    <recommendedName>
        <fullName evidence="4">HTH tetR-type domain-containing protein</fullName>
    </recommendedName>
</protein>
<dbReference type="InterPro" id="IPR023772">
    <property type="entry name" value="DNA-bd_HTH_TetR-type_CS"/>
</dbReference>
<evidence type="ECO:0000256" key="1">
    <source>
        <dbReference type="ARBA" id="ARBA00023015"/>
    </source>
</evidence>
<name>A0A381PCQ3_9ZZZZ</name>
<proteinExistence type="predicted"/>
<evidence type="ECO:0000256" key="2">
    <source>
        <dbReference type="ARBA" id="ARBA00023125"/>
    </source>
</evidence>
<dbReference type="SUPFAM" id="SSF46689">
    <property type="entry name" value="Homeodomain-like"/>
    <property type="match status" value="1"/>
</dbReference>